<organism evidence="2">
    <name type="scientific">Musca domestica</name>
    <name type="common">House fly</name>
    <dbReference type="NCBI Taxonomy" id="7370"/>
    <lineage>
        <taxon>Eukaryota</taxon>
        <taxon>Metazoa</taxon>
        <taxon>Ecdysozoa</taxon>
        <taxon>Arthropoda</taxon>
        <taxon>Hexapoda</taxon>
        <taxon>Insecta</taxon>
        <taxon>Pterygota</taxon>
        <taxon>Neoptera</taxon>
        <taxon>Endopterygota</taxon>
        <taxon>Diptera</taxon>
        <taxon>Brachycera</taxon>
        <taxon>Muscomorpha</taxon>
        <taxon>Muscoidea</taxon>
        <taxon>Muscidae</taxon>
        <taxon>Musca</taxon>
    </lineage>
</organism>
<evidence type="ECO:0000313" key="2">
    <source>
        <dbReference type="EnsemblMetazoa" id="MDOA014479-PA"/>
    </source>
</evidence>
<dbReference type="RefSeq" id="XP_058980674.1">
    <property type="nucleotide sequence ID" value="XM_059124691.1"/>
</dbReference>
<dbReference type="RefSeq" id="XP_005178379.2">
    <property type="nucleotide sequence ID" value="XM_005178322.4"/>
</dbReference>
<evidence type="ECO:0000256" key="1">
    <source>
        <dbReference type="SAM" id="Phobius"/>
    </source>
</evidence>
<reference evidence="4" key="2">
    <citation type="submission" date="2025-05" db="UniProtKB">
        <authorList>
            <consortium name="RefSeq"/>
        </authorList>
    </citation>
    <scope>IDENTIFICATION</scope>
    <source>
        <strain evidence="4">Aabys</strain>
        <tissue evidence="4">Whole body</tissue>
    </source>
</reference>
<dbReference type="EnsemblMetazoa" id="MDOA014479-RA">
    <property type="protein sequence ID" value="MDOA014479-PA"/>
    <property type="gene ID" value="MDOA014479"/>
</dbReference>
<dbReference type="Proteomes" id="UP001652621">
    <property type="component" value="Unplaced"/>
</dbReference>
<keyword evidence="1" id="KW-0472">Membrane</keyword>
<evidence type="ECO:0000313" key="4">
    <source>
        <dbReference type="RefSeq" id="XP_058980674.1"/>
    </source>
</evidence>
<keyword evidence="1" id="KW-1133">Transmembrane helix</keyword>
<dbReference type="InterPro" id="IPR031720">
    <property type="entry name" value="DUF4728"/>
</dbReference>
<dbReference type="VEuPathDB" id="VectorBase:MDOA014479"/>
<keyword evidence="1" id="KW-0812">Transmembrane</keyword>
<proteinExistence type="predicted"/>
<dbReference type="Pfam" id="PF15860">
    <property type="entry name" value="DUF4728"/>
    <property type="match status" value="1"/>
</dbReference>
<evidence type="ECO:0000313" key="3">
    <source>
        <dbReference type="Proteomes" id="UP001652621"/>
    </source>
</evidence>
<feature type="transmembrane region" description="Helical" evidence="1">
    <location>
        <begin position="129"/>
        <end position="149"/>
    </location>
</feature>
<feature type="transmembrane region" description="Helical" evidence="1">
    <location>
        <begin position="64"/>
        <end position="90"/>
    </location>
</feature>
<feature type="transmembrane region" description="Helical" evidence="1">
    <location>
        <begin position="97"/>
        <end position="117"/>
    </location>
</feature>
<protein>
    <submittedName>
        <fullName evidence="4">Uncharacterized protein LOC131803405</fullName>
    </submittedName>
</protein>
<feature type="transmembrane region" description="Helical" evidence="1">
    <location>
        <begin position="7"/>
        <end position="28"/>
    </location>
</feature>
<dbReference type="AlphaFoldDB" id="A0A1I8NEX2"/>
<sequence length="226" mass="25328">MSRSTFAVVIGVVSAVWHFMVAALLFIIGNVFDEVVEEESASEVKDATVDPEKYAAMKEMISDYVMGFLFLGILACIFEMIVSVLLVVGVKKQRPHLVAPWVYVTVIALVLQMVNIFVDADDSKDKTEFLEIISCVFYAAIWYPIYRLYKKMVKEQKTVMPHTVSSPVNPHYVPYVMSVSDSKTVPLSDFSHSAKYVHAEAKVETVVPAQTMYPEMPAAPVYPTKV</sequence>
<dbReference type="KEGG" id="mde:101888344"/>
<gene>
    <name evidence="2" type="primary">101888344</name>
    <name evidence="4" type="synonym">LOC131803405</name>
</gene>
<name>A0A1I8NEX2_MUSDO</name>
<accession>A0A1I8NEX2</accession>
<reference evidence="2" key="1">
    <citation type="submission" date="2020-05" db="UniProtKB">
        <authorList>
            <consortium name="EnsemblMetazoa"/>
        </authorList>
    </citation>
    <scope>IDENTIFICATION</scope>
    <source>
        <strain evidence="2">Aabys</strain>
    </source>
</reference>
<keyword evidence="3" id="KW-1185">Reference proteome</keyword>
<dbReference type="VEuPathDB" id="VectorBase:MDOMA2_009943"/>
<dbReference type="OrthoDB" id="8118226at2759"/>